<dbReference type="STRING" id="1198114.AciX9_1683"/>
<dbReference type="InterPro" id="IPR029016">
    <property type="entry name" value="GAF-like_dom_sf"/>
</dbReference>
<keyword evidence="3" id="KW-1185">Reference proteome</keyword>
<accession>E8WYA6</accession>
<dbReference type="PROSITE" id="PS50112">
    <property type="entry name" value="PAS"/>
    <property type="match status" value="1"/>
</dbReference>
<dbReference type="eggNOG" id="COG2203">
    <property type="taxonomic scope" value="Bacteria"/>
</dbReference>
<feature type="domain" description="PAS" evidence="1">
    <location>
        <begin position="316"/>
        <end position="386"/>
    </location>
</feature>
<dbReference type="OrthoDB" id="9759607at2"/>
<dbReference type="Pfam" id="PF08448">
    <property type="entry name" value="PAS_4"/>
    <property type="match status" value="2"/>
</dbReference>
<evidence type="ECO:0000313" key="2">
    <source>
        <dbReference type="EMBL" id="ADW68733.1"/>
    </source>
</evidence>
<reference evidence="3" key="1">
    <citation type="submission" date="2011-01" db="EMBL/GenBank/DDBJ databases">
        <title>Complete sequence of chromosome of Acidobacterium sp. MP5ACTX9.</title>
        <authorList>
            <consortium name="US DOE Joint Genome Institute"/>
            <person name="Lucas S."/>
            <person name="Copeland A."/>
            <person name="Lapidus A."/>
            <person name="Cheng J.-F."/>
            <person name="Goodwin L."/>
            <person name="Pitluck S."/>
            <person name="Teshima H."/>
            <person name="Detter J.C."/>
            <person name="Han C."/>
            <person name="Tapia R."/>
            <person name="Land M."/>
            <person name="Hauser L."/>
            <person name="Kyrpides N."/>
            <person name="Ivanova N."/>
            <person name="Ovchinnikova G."/>
            <person name="Pagani I."/>
            <person name="Rawat S.R."/>
            <person name="Mannisto M."/>
            <person name="Haggblom M.M."/>
            <person name="Woyke T."/>
        </authorList>
    </citation>
    <scope>NUCLEOTIDE SEQUENCE [LARGE SCALE GENOMIC DNA]</scope>
    <source>
        <strain evidence="3">MP5ACTX9</strain>
    </source>
</reference>
<dbReference type="InterPro" id="IPR000014">
    <property type="entry name" value="PAS"/>
</dbReference>
<dbReference type="InterPro" id="IPR035965">
    <property type="entry name" value="PAS-like_dom_sf"/>
</dbReference>
<dbReference type="Proteomes" id="UP000000343">
    <property type="component" value="Chromosome"/>
</dbReference>
<dbReference type="SMART" id="SM00091">
    <property type="entry name" value="PAS"/>
    <property type="match status" value="2"/>
</dbReference>
<dbReference type="eggNOG" id="COG3829">
    <property type="taxonomic scope" value="Bacteria"/>
</dbReference>
<dbReference type="InterPro" id="IPR013656">
    <property type="entry name" value="PAS_4"/>
</dbReference>
<proteinExistence type="predicted"/>
<dbReference type="NCBIfam" id="TIGR00229">
    <property type="entry name" value="sensory_box"/>
    <property type="match status" value="1"/>
</dbReference>
<dbReference type="PaxDb" id="1198114-AciX9_1683"/>
<dbReference type="SUPFAM" id="SSF55785">
    <property type="entry name" value="PYP-like sensor domain (PAS domain)"/>
    <property type="match status" value="2"/>
</dbReference>
<dbReference type="KEGG" id="acm:AciX9_1683"/>
<dbReference type="CDD" id="cd00130">
    <property type="entry name" value="PAS"/>
    <property type="match status" value="1"/>
</dbReference>
<dbReference type="Pfam" id="PF01590">
    <property type="entry name" value="GAF"/>
    <property type="match status" value="1"/>
</dbReference>
<dbReference type="Gene3D" id="3.30.450.20">
    <property type="entry name" value="PAS domain"/>
    <property type="match status" value="2"/>
</dbReference>
<dbReference type="Gene3D" id="3.30.450.40">
    <property type="match status" value="1"/>
</dbReference>
<dbReference type="PANTHER" id="PTHR43102:SF2">
    <property type="entry name" value="GAF DOMAIN-CONTAINING PROTEIN"/>
    <property type="match status" value="1"/>
</dbReference>
<sequence length="461" mass="51177">MDENVRIAALLELEILDTPQEKEYDDLVHLASAICDTPISLVSLVDTDRQWFKAAMGLDVRETPRSLSFCAHAIRQPDLFVVEDAAKDRRFLSNALVTDNPHIRFYAGVPLQAPGGEPIGTLCVIDRVPRTLSEGQRAALTILGAQVQTRLTLRLKQKSLQQAHEANQELCHSLQATNDLFLSFMNHGPFASYIKDADGSMVFYNKYLAEASGVDEQAWIGLKDEEIWPAEMAAKFRSDDIAVLAGETAVEKDDVSPRADGTAAFWKSLKFPYVGQNGKRMLAGMSIDVTREVLHEAQAENALREKSALANQLVASRHMFRSFMENSPNITFVKDDQGRIVFYNAAVETFFGISATEWLGKTAQEILPEAMAERFVSQDHEVLSTGVNVDAQDEMVAADGEVHQFRKVKFAYKDLDGRTMLASVSQDITEETRQARALAQANAKLEFLATTDVLTGLSSRR</sequence>
<dbReference type="SMART" id="SM00065">
    <property type="entry name" value="GAF"/>
    <property type="match status" value="1"/>
</dbReference>
<dbReference type="EMBL" id="CP002480">
    <property type="protein sequence ID" value="ADW68733.1"/>
    <property type="molecule type" value="Genomic_DNA"/>
</dbReference>
<organism evidence="3">
    <name type="scientific">Granulicella tundricola (strain ATCC BAA-1859 / DSM 23138 / MP5ACTX9)</name>
    <dbReference type="NCBI Taxonomy" id="1198114"/>
    <lineage>
        <taxon>Bacteria</taxon>
        <taxon>Pseudomonadati</taxon>
        <taxon>Acidobacteriota</taxon>
        <taxon>Terriglobia</taxon>
        <taxon>Terriglobales</taxon>
        <taxon>Acidobacteriaceae</taxon>
        <taxon>Granulicella</taxon>
    </lineage>
</organism>
<dbReference type="AlphaFoldDB" id="E8WYA6"/>
<protein>
    <submittedName>
        <fullName evidence="2">PAS sensor protein</fullName>
    </submittedName>
</protein>
<evidence type="ECO:0000259" key="1">
    <source>
        <dbReference type="PROSITE" id="PS50112"/>
    </source>
</evidence>
<gene>
    <name evidence="2" type="ordered locus">AciX9_1683</name>
</gene>
<dbReference type="PANTHER" id="PTHR43102">
    <property type="entry name" value="SLR1143 PROTEIN"/>
    <property type="match status" value="1"/>
</dbReference>
<dbReference type="RefSeq" id="WP_013580052.1">
    <property type="nucleotide sequence ID" value="NC_015064.1"/>
</dbReference>
<evidence type="ECO:0000313" key="3">
    <source>
        <dbReference type="Proteomes" id="UP000000343"/>
    </source>
</evidence>
<dbReference type="InterPro" id="IPR003018">
    <property type="entry name" value="GAF"/>
</dbReference>
<dbReference type="SUPFAM" id="SSF55781">
    <property type="entry name" value="GAF domain-like"/>
    <property type="match status" value="1"/>
</dbReference>
<name>E8WYA6_GRATM</name>
<dbReference type="HOGENOM" id="CLU_000445_114_44_0"/>